<gene>
    <name evidence="1" type="ORF">C6569_19465</name>
</gene>
<protein>
    <recommendedName>
        <fullName evidence="3">DUF2336 domain-containing protein</fullName>
    </recommendedName>
</protein>
<dbReference type="OrthoDB" id="8478076at2"/>
<dbReference type="InterPro" id="IPR019285">
    <property type="entry name" value="DUF2336"/>
</dbReference>
<keyword evidence="2" id="KW-1185">Reference proteome</keyword>
<dbReference type="Pfam" id="PF10098">
    <property type="entry name" value="DUF2336"/>
    <property type="match status" value="1"/>
</dbReference>
<evidence type="ECO:0000313" key="1">
    <source>
        <dbReference type="EMBL" id="AVO47055.1"/>
    </source>
</evidence>
<organism evidence="1 2">
    <name type="scientific">Phreatobacter cathodiphilus</name>
    <dbReference type="NCBI Taxonomy" id="1868589"/>
    <lineage>
        <taxon>Bacteria</taxon>
        <taxon>Pseudomonadati</taxon>
        <taxon>Pseudomonadota</taxon>
        <taxon>Alphaproteobacteria</taxon>
        <taxon>Hyphomicrobiales</taxon>
        <taxon>Phreatobacteraceae</taxon>
        <taxon>Phreatobacter</taxon>
    </lineage>
</organism>
<proteinExistence type="predicted"/>
<dbReference type="KEGG" id="phr:C6569_19465"/>
<dbReference type="EMBL" id="CP027668">
    <property type="protein sequence ID" value="AVO47055.1"/>
    <property type="molecule type" value="Genomic_DNA"/>
</dbReference>
<dbReference type="AlphaFoldDB" id="A0A2S0NFX3"/>
<evidence type="ECO:0008006" key="3">
    <source>
        <dbReference type="Google" id="ProtNLM"/>
    </source>
</evidence>
<reference evidence="1 2" key="1">
    <citation type="submission" date="2018-03" db="EMBL/GenBank/DDBJ databases">
        <title>Genome sequencing of Phreatobacter sp.</title>
        <authorList>
            <person name="Kim S.-J."/>
            <person name="Heo J."/>
            <person name="Kwon S.-W."/>
        </authorList>
    </citation>
    <scope>NUCLEOTIDE SEQUENCE [LARGE SCALE GENOMIC DNA]</scope>
    <source>
        <strain evidence="1 2">S-12</strain>
    </source>
</reference>
<dbReference type="Proteomes" id="UP000237889">
    <property type="component" value="Chromosome"/>
</dbReference>
<name>A0A2S0NFX3_9HYPH</name>
<evidence type="ECO:0000313" key="2">
    <source>
        <dbReference type="Proteomes" id="UP000237889"/>
    </source>
</evidence>
<accession>A0A2S0NFX3</accession>
<sequence>MGLMFNHEVEYRPARCDCQPSGLIFPPGNRIGIRALNIYAALSKCRHARSPHAGTRAPMLPSLENPVEQVLAAVEQLPPAAQQALVTGILGQFGPDRPRPSPKAQERLDRIVAHLLPPMPIDRRVHFARAFGALDLDLPRTFAAIDKDEELVAEISLGHATPEPSTILNLGKQRRYVDTRIMADREDLSGEAAEALAEVGDARTVRTLADNRFVTLSPKAMSRMVTRASHDPQLQQQLCNRPELGPEEALRLALVVPDNLKACLFERLDRDAVQEAQKLASEAVLAKVRRIRLLKDVTESAADVRRDLRDGTKSLAEALTLLAATDQVIPALEILGTALGIEREALITALARGRVEPFEAMARAVALDENVFVSLVGSFCRRWRRAAPDPRGLLRRYRMLTDKEIDAELALLRGAGVKRVAGRRPPTEPVSVPVAIG</sequence>